<reference evidence="1" key="2">
    <citation type="submission" date="2020-09" db="EMBL/GenBank/DDBJ databases">
        <authorList>
            <person name="Sun Q."/>
            <person name="Zhou Y."/>
        </authorList>
    </citation>
    <scope>NUCLEOTIDE SEQUENCE</scope>
    <source>
        <strain evidence="1">CGMCC 1.15179</strain>
    </source>
</reference>
<keyword evidence="2" id="KW-1185">Reference proteome</keyword>
<dbReference type="EMBL" id="BMHQ01000005">
    <property type="protein sequence ID" value="GGE17147.1"/>
    <property type="molecule type" value="Genomic_DNA"/>
</dbReference>
<protein>
    <submittedName>
        <fullName evidence="1">Uncharacterized protein</fullName>
    </submittedName>
</protein>
<proteinExistence type="predicted"/>
<name>A0A8J2VDR5_9BACL</name>
<accession>A0A8J2VDR5</accession>
<gene>
    <name evidence="1" type="ORF">GCM10011571_18550</name>
</gene>
<organism evidence="1 2">
    <name type="scientific">Marinithermofilum abyssi</name>
    <dbReference type="NCBI Taxonomy" id="1571185"/>
    <lineage>
        <taxon>Bacteria</taxon>
        <taxon>Bacillati</taxon>
        <taxon>Bacillota</taxon>
        <taxon>Bacilli</taxon>
        <taxon>Bacillales</taxon>
        <taxon>Thermoactinomycetaceae</taxon>
        <taxon>Marinithermofilum</taxon>
    </lineage>
</organism>
<evidence type="ECO:0000313" key="1">
    <source>
        <dbReference type="EMBL" id="GGE17147.1"/>
    </source>
</evidence>
<sequence length="57" mass="7035">MDVTDFYREVKDWVLVFGPVVLAWWLQHRKSGPRRTITFVYSWITQLKKNLKIKRKR</sequence>
<evidence type="ECO:0000313" key="2">
    <source>
        <dbReference type="Proteomes" id="UP000625210"/>
    </source>
</evidence>
<reference evidence="1" key="1">
    <citation type="journal article" date="2014" name="Int. J. Syst. Evol. Microbiol.">
        <title>Complete genome sequence of Corynebacterium casei LMG S-19264T (=DSM 44701T), isolated from a smear-ripened cheese.</title>
        <authorList>
            <consortium name="US DOE Joint Genome Institute (JGI-PGF)"/>
            <person name="Walter F."/>
            <person name="Albersmeier A."/>
            <person name="Kalinowski J."/>
            <person name="Ruckert C."/>
        </authorList>
    </citation>
    <scope>NUCLEOTIDE SEQUENCE</scope>
    <source>
        <strain evidence="1">CGMCC 1.15179</strain>
    </source>
</reference>
<dbReference type="Proteomes" id="UP000625210">
    <property type="component" value="Unassembled WGS sequence"/>
</dbReference>
<dbReference type="RefSeq" id="WP_188647590.1">
    <property type="nucleotide sequence ID" value="NZ_BMHQ01000005.1"/>
</dbReference>
<dbReference type="AlphaFoldDB" id="A0A8J2VDR5"/>
<comment type="caution">
    <text evidence="1">The sequence shown here is derived from an EMBL/GenBank/DDBJ whole genome shotgun (WGS) entry which is preliminary data.</text>
</comment>